<evidence type="ECO:0000313" key="2">
    <source>
        <dbReference type="Proteomes" id="UP000199206"/>
    </source>
</evidence>
<dbReference type="RefSeq" id="WP_093664377.1">
    <property type="nucleotide sequence ID" value="NZ_FOCF01000002.1"/>
</dbReference>
<gene>
    <name evidence="1" type="ORF">SAMN05192583_1004</name>
</gene>
<dbReference type="AlphaFoldDB" id="A0A1H8ASW6"/>
<organism evidence="1 2">
    <name type="scientific">Sphingomonas gellani</name>
    <dbReference type="NCBI Taxonomy" id="1166340"/>
    <lineage>
        <taxon>Bacteria</taxon>
        <taxon>Pseudomonadati</taxon>
        <taxon>Pseudomonadota</taxon>
        <taxon>Alphaproteobacteria</taxon>
        <taxon>Sphingomonadales</taxon>
        <taxon>Sphingomonadaceae</taxon>
        <taxon>Sphingomonas</taxon>
    </lineage>
</organism>
<dbReference type="Proteomes" id="UP000199206">
    <property type="component" value="Unassembled WGS sequence"/>
</dbReference>
<keyword evidence="2" id="KW-1185">Reference proteome</keyword>
<protein>
    <submittedName>
        <fullName evidence="1">Uncharacterized protein</fullName>
    </submittedName>
</protein>
<accession>A0A1H8ASW6</accession>
<dbReference type="EMBL" id="FOCF01000002">
    <property type="protein sequence ID" value="SEM72607.1"/>
    <property type="molecule type" value="Genomic_DNA"/>
</dbReference>
<evidence type="ECO:0000313" key="1">
    <source>
        <dbReference type="EMBL" id="SEM72607.1"/>
    </source>
</evidence>
<reference evidence="2" key="1">
    <citation type="submission" date="2016-10" db="EMBL/GenBank/DDBJ databases">
        <authorList>
            <person name="Varghese N."/>
            <person name="Submissions S."/>
        </authorList>
    </citation>
    <scope>NUCLEOTIDE SEQUENCE [LARGE SCALE GENOMIC DNA]</scope>
    <source>
        <strain evidence="2">S6-262</strain>
    </source>
</reference>
<proteinExistence type="predicted"/>
<dbReference type="OrthoDB" id="8266001at2"/>
<sequence>MTTVGTTAGAEQALANLVRAETGLLDLYQHQMVNRPFGYQDLYLLGIARRTLANGQAFKKCVEDRNGLVAAALLRLQLDTVLRLYALYWVADPEDFAGRVFGGEQVDRLKAADGRQMKDRYLIDKIKDRNPWVEPVYKNTSGLIHFSDRHIHSAIRLDGNDGAAQFLLGPTNPEHEFAEFQELLEAFFHCTGMIVVAAGDWFANFDTIHRRQPPPGKEMRPTS</sequence>
<name>A0A1H8ASW6_9SPHN</name>